<dbReference type="AlphaFoldDB" id="A0A1I0SSC7"/>
<dbReference type="InterPro" id="IPR050595">
    <property type="entry name" value="Bact_response_regulator"/>
</dbReference>
<dbReference type="SMART" id="SM00448">
    <property type="entry name" value="REC"/>
    <property type="match status" value="1"/>
</dbReference>
<dbReference type="Gene3D" id="3.40.50.2300">
    <property type="match status" value="1"/>
</dbReference>
<name>A0A1I0SSC7_9SPHI</name>
<evidence type="ECO:0000313" key="4">
    <source>
        <dbReference type="EMBL" id="SFA42389.1"/>
    </source>
</evidence>
<dbReference type="Pfam" id="PF00072">
    <property type="entry name" value="Response_reg"/>
    <property type="match status" value="1"/>
</dbReference>
<dbReference type="PANTHER" id="PTHR44591:SF3">
    <property type="entry name" value="RESPONSE REGULATORY DOMAIN-CONTAINING PROTEIN"/>
    <property type="match status" value="1"/>
</dbReference>
<dbReference type="PANTHER" id="PTHR44591">
    <property type="entry name" value="STRESS RESPONSE REGULATOR PROTEIN 1"/>
    <property type="match status" value="1"/>
</dbReference>
<dbReference type="OrthoDB" id="9789181at2"/>
<dbReference type="SUPFAM" id="SSF52172">
    <property type="entry name" value="CheY-like"/>
    <property type="match status" value="1"/>
</dbReference>
<proteinExistence type="predicted"/>
<evidence type="ECO:0000259" key="3">
    <source>
        <dbReference type="PROSITE" id="PS50110"/>
    </source>
</evidence>
<dbReference type="PROSITE" id="PS50110">
    <property type="entry name" value="RESPONSE_REGULATORY"/>
    <property type="match status" value="1"/>
</dbReference>
<evidence type="ECO:0000256" key="1">
    <source>
        <dbReference type="ARBA" id="ARBA00022553"/>
    </source>
</evidence>
<protein>
    <submittedName>
        <fullName evidence="4">Response regulator receiver domain-containing protein</fullName>
    </submittedName>
</protein>
<gene>
    <name evidence="4" type="ORF">SAMN04488511_10354</name>
</gene>
<dbReference type="GO" id="GO:0000160">
    <property type="term" value="P:phosphorelay signal transduction system"/>
    <property type="evidence" value="ECO:0007669"/>
    <property type="project" value="InterPro"/>
</dbReference>
<dbReference type="STRING" id="332999.SAMN04488511_10354"/>
<dbReference type="InterPro" id="IPR011006">
    <property type="entry name" value="CheY-like_superfamily"/>
</dbReference>
<accession>A0A1I0SSC7</accession>
<sequence>MELKKILVIDTEIHMLNLLGVILKGRYDLSMQSGPVEAMQWLHKGNMPDIIISEINMPYMSGSELISNLKISGLYRHIPIIVLSGIKDLSTQISAIPFKVDAYFSKPFNPLDLEMAMSNILASHAVN</sequence>
<evidence type="ECO:0000256" key="2">
    <source>
        <dbReference type="PROSITE-ProRule" id="PRU00169"/>
    </source>
</evidence>
<keyword evidence="1" id="KW-0597">Phosphoprotein</keyword>
<organism evidence="4 5">
    <name type="scientific">Pedobacter suwonensis</name>
    <dbReference type="NCBI Taxonomy" id="332999"/>
    <lineage>
        <taxon>Bacteria</taxon>
        <taxon>Pseudomonadati</taxon>
        <taxon>Bacteroidota</taxon>
        <taxon>Sphingobacteriia</taxon>
        <taxon>Sphingobacteriales</taxon>
        <taxon>Sphingobacteriaceae</taxon>
        <taxon>Pedobacter</taxon>
    </lineage>
</organism>
<feature type="domain" description="Response regulatory" evidence="3">
    <location>
        <begin position="5"/>
        <end position="121"/>
    </location>
</feature>
<dbReference type="RefSeq" id="WP_090980831.1">
    <property type="nucleotide sequence ID" value="NZ_CP031708.1"/>
</dbReference>
<dbReference type="InterPro" id="IPR001789">
    <property type="entry name" value="Sig_transdc_resp-reg_receiver"/>
</dbReference>
<dbReference type="Proteomes" id="UP000198836">
    <property type="component" value="Unassembled WGS sequence"/>
</dbReference>
<keyword evidence="5" id="KW-1185">Reference proteome</keyword>
<comment type="caution">
    <text evidence="2">Lacks conserved residue(s) required for the propagation of feature annotation.</text>
</comment>
<evidence type="ECO:0000313" key="5">
    <source>
        <dbReference type="Proteomes" id="UP000198836"/>
    </source>
</evidence>
<dbReference type="GeneID" id="96615928"/>
<reference evidence="5" key="1">
    <citation type="submission" date="2016-10" db="EMBL/GenBank/DDBJ databases">
        <authorList>
            <person name="Varghese N."/>
            <person name="Submissions S."/>
        </authorList>
    </citation>
    <scope>NUCLEOTIDE SEQUENCE [LARGE SCALE GENOMIC DNA]</scope>
    <source>
        <strain evidence="5">DSM 18130</strain>
    </source>
</reference>
<dbReference type="CDD" id="cd00156">
    <property type="entry name" value="REC"/>
    <property type="match status" value="1"/>
</dbReference>
<dbReference type="EMBL" id="FOJM01000003">
    <property type="protein sequence ID" value="SFA42389.1"/>
    <property type="molecule type" value="Genomic_DNA"/>
</dbReference>